<keyword evidence="3 4" id="KW-0472">Membrane</keyword>
<feature type="transmembrane region" description="Helical" evidence="4">
    <location>
        <begin position="227"/>
        <end position="250"/>
    </location>
</feature>
<protein>
    <submittedName>
        <fullName evidence="5">MFS transporter</fullName>
    </submittedName>
</protein>
<feature type="transmembrane region" description="Helical" evidence="4">
    <location>
        <begin position="108"/>
        <end position="134"/>
    </location>
</feature>
<dbReference type="SUPFAM" id="SSF103473">
    <property type="entry name" value="MFS general substrate transporter"/>
    <property type="match status" value="1"/>
</dbReference>
<evidence type="ECO:0000256" key="4">
    <source>
        <dbReference type="SAM" id="Phobius"/>
    </source>
</evidence>
<feature type="transmembrane region" description="Helical" evidence="4">
    <location>
        <begin position="292"/>
        <end position="311"/>
    </location>
</feature>
<dbReference type="GO" id="GO:0022857">
    <property type="term" value="F:transmembrane transporter activity"/>
    <property type="evidence" value="ECO:0007669"/>
    <property type="project" value="InterPro"/>
</dbReference>
<feature type="transmembrane region" description="Helical" evidence="4">
    <location>
        <begin position="176"/>
        <end position="196"/>
    </location>
</feature>
<organism evidence="5 6">
    <name type="scientific">Ancylobacter pratisalsi</name>
    <dbReference type="NCBI Taxonomy" id="1745854"/>
    <lineage>
        <taxon>Bacteria</taxon>
        <taxon>Pseudomonadati</taxon>
        <taxon>Pseudomonadota</taxon>
        <taxon>Alphaproteobacteria</taxon>
        <taxon>Hyphomicrobiales</taxon>
        <taxon>Xanthobacteraceae</taxon>
        <taxon>Ancylobacter</taxon>
    </lineage>
</organism>
<evidence type="ECO:0000256" key="1">
    <source>
        <dbReference type="ARBA" id="ARBA00022692"/>
    </source>
</evidence>
<evidence type="ECO:0000256" key="3">
    <source>
        <dbReference type="ARBA" id="ARBA00023136"/>
    </source>
</evidence>
<evidence type="ECO:0000313" key="5">
    <source>
        <dbReference type="EMBL" id="QIB33791.1"/>
    </source>
</evidence>
<evidence type="ECO:0000256" key="2">
    <source>
        <dbReference type="ARBA" id="ARBA00022989"/>
    </source>
</evidence>
<keyword evidence="6" id="KW-1185">Reference proteome</keyword>
<feature type="transmembrane region" description="Helical" evidence="4">
    <location>
        <begin position="262"/>
        <end position="285"/>
    </location>
</feature>
<feature type="transmembrane region" description="Helical" evidence="4">
    <location>
        <begin position="56"/>
        <end position="78"/>
    </location>
</feature>
<dbReference type="Proteomes" id="UP000464751">
    <property type="component" value="Chromosome"/>
</dbReference>
<dbReference type="Gene3D" id="1.20.1250.20">
    <property type="entry name" value="MFS general substrate transporter like domains"/>
    <property type="match status" value="1"/>
</dbReference>
<proteinExistence type="predicted"/>
<dbReference type="InterPro" id="IPR036259">
    <property type="entry name" value="MFS_trans_sf"/>
</dbReference>
<dbReference type="PANTHER" id="PTHR11360">
    <property type="entry name" value="MONOCARBOXYLATE TRANSPORTER"/>
    <property type="match status" value="1"/>
</dbReference>
<feature type="transmembrane region" description="Helical" evidence="4">
    <location>
        <begin position="146"/>
        <end position="164"/>
    </location>
</feature>
<sequence>MTYSSPAAPHQPPRSGGLFINGLGLGQLCSWGSLYYSFPLIAQAMSTDLGWSKTELYGAATLGLALAGLCAYPIGVAIDRGHGRWVMAGGSLVAGLLLILWAQADSLILFYGAVAGIGAMQAATLYEPAFAVVARKSGPAHARAGITALTMWGGFASTVFIPLIQLLLDQLGWRDTLLILGAINILVCGMVNFAAIETVADAPVHPPRNGASPGGRSAIGEAVRQPAFWALAVAFTAYSAMFSGFTFHAYPLLIERGFDTATVVGAIAIIGPAQVTGRLAIWLLAPRAPVRVVGSLIVAVFPLAFLALEFMPRDFALVALFAVSFGAVNGILTIVRGLVVPELITRRAYGAVNGALSFPATIARAVAPMGLALLWTTTGSYDAVLMAIVAGSMVLALGFWCAAALAGAGPQD</sequence>
<accession>A0A6P1YM73</accession>
<dbReference type="RefSeq" id="WP_163074886.1">
    <property type="nucleotide sequence ID" value="NZ_CP048630.1"/>
</dbReference>
<name>A0A6P1YM73_9HYPH</name>
<dbReference type="EMBL" id="CP048630">
    <property type="protein sequence ID" value="QIB33791.1"/>
    <property type="molecule type" value="Genomic_DNA"/>
</dbReference>
<reference evidence="5 6" key="1">
    <citation type="submission" date="2020-02" db="EMBL/GenBank/DDBJ databases">
        <authorList>
            <person name="Li G."/>
        </authorList>
    </citation>
    <scope>NUCLEOTIDE SEQUENCE [LARGE SCALE GENOMIC DNA]</scope>
    <source>
        <strain evidence="5 6">DSM 102029</strain>
    </source>
</reference>
<feature type="transmembrane region" description="Helical" evidence="4">
    <location>
        <begin position="383"/>
        <end position="406"/>
    </location>
</feature>
<feature type="transmembrane region" description="Helical" evidence="4">
    <location>
        <begin position="317"/>
        <end position="339"/>
    </location>
</feature>
<feature type="transmembrane region" description="Helical" evidence="4">
    <location>
        <begin position="18"/>
        <end position="36"/>
    </location>
</feature>
<feature type="transmembrane region" description="Helical" evidence="4">
    <location>
        <begin position="85"/>
        <end position="102"/>
    </location>
</feature>
<dbReference type="InterPro" id="IPR050327">
    <property type="entry name" value="Proton-linked_MCT"/>
</dbReference>
<gene>
    <name evidence="5" type="ORF">G3A50_08815</name>
</gene>
<evidence type="ECO:0000313" key="6">
    <source>
        <dbReference type="Proteomes" id="UP000464751"/>
    </source>
</evidence>
<keyword evidence="1 4" id="KW-0812">Transmembrane</keyword>
<dbReference type="KEGG" id="apra:G3A50_08815"/>
<keyword evidence="2 4" id="KW-1133">Transmembrane helix</keyword>
<dbReference type="AlphaFoldDB" id="A0A6P1YM73"/>
<dbReference type="InterPro" id="IPR011701">
    <property type="entry name" value="MFS"/>
</dbReference>
<dbReference type="Pfam" id="PF07690">
    <property type="entry name" value="MFS_1"/>
    <property type="match status" value="1"/>
</dbReference>
<feature type="transmembrane region" description="Helical" evidence="4">
    <location>
        <begin position="351"/>
        <end position="377"/>
    </location>
</feature>